<organism evidence="8 9">
    <name type="scientific">Microbacterium faecale</name>
    <dbReference type="NCBI Taxonomy" id="1804630"/>
    <lineage>
        <taxon>Bacteria</taxon>
        <taxon>Bacillati</taxon>
        <taxon>Actinomycetota</taxon>
        <taxon>Actinomycetes</taxon>
        <taxon>Micrococcales</taxon>
        <taxon>Microbacteriaceae</taxon>
        <taxon>Microbacterium</taxon>
    </lineage>
</organism>
<dbReference type="PANTHER" id="PTHR36115:SF6">
    <property type="entry name" value="PROLINE-RICH ANTIGEN HOMOLOG"/>
    <property type="match status" value="1"/>
</dbReference>
<dbReference type="Proteomes" id="UP000633205">
    <property type="component" value="Unassembled WGS sequence"/>
</dbReference>
<keyword evidence="2" id="KW-1003">Cell membrane</keyword>
<dbReference type="EMBL" id="BMHO01000001">
    <property type="protein sequence ID" value="GGD37459.1"/>
    <property type="molecule type" value="Genomic_DNA"/>
</dbReference>
<evidence type="ECO:0000256" key="6">
    <source>
        <dbReference type="SAM" id="Phobius"/>
    </source>
</evidence>
<gene>
    <name evidence="8" type="ORF">GCM10010915_17860</name>
</gene>
<evidence type="ECO:0000256" key="3">
    <source>
        <dbReference type="ARBA" id="ARBA00022692"/>
    </source>
</evidence>
<evidence type="ECO:0000259" key="7">
    <source>
        <dbReference type="Pfam" id="PF06271"/>
    </source>
</evidence>
<feature type="domain" description="RDD" evidence="7">
    <location>
        <begin position="29"/>
        <end position="127"/>
    </location>
</feature>
<evidence type="ECO:0000256" key="1">
    <source>
        <dbReference type="ARBA" id="ARBA00004651"/>
    </source>
</evidence>
<evidence type="ECO:0000256" key="4">
    <source>
        <dbReference type="ARBA" id="ARBA00022989"/>
    </source>
</evidence>
<comment type="caution">
    <text evidence="8">The sequence shown here is derived from an EMBL/GenBank/DDBJ whole genome shotgun (WGS) entry which is preliminary data.</text>
</comment>
<keyword evidence="3 6" id="KW-0812">Transmembrane</keyword>
<keyword evidence="4 6" id="KW-1133">Transmembrane helix</keyword>
<name>A0A916YAY9_9MICO</name>
<dbReference type="PIRSF" id="PIRSF021697">
    <property type="entry name" value="UCP021697"/>
    <property type="match status" value="1"/>
</dbReference>
<keyword evidence="5 6" id="KW-0472">Membrane</keyword>
<feature type="transmembrane region" description="Helical" evidence="6">
    <location>
        <begin position="52"/>
        <end position="73"/>
    </location>
</feature>
<evidence type="ECO:0000313" key="9">
    <source>
        <dbReference type="Proteomes" id="UP000633205"/>
    </source>
</evidence>
<sequence length="133" mass="14626">MTPDSREHDYPGKSIGLPRSGPGSIAPLSRRVGALATDWIAVVLLSAAFFDYAWWSTLAIFFVIQAVFILTMAGSPGHRLWGMRVIRQGGGWAGVWRPLLRALLTALVIPVAIWDEDHRGLHDVLAGTILVRR</sequence>
<protein>
    <submittedName>
        <fullName evidence="8">RDD family protein</fullName>
    </submittedName>
</protein>
<dbReference type="AlphaFoldDB" id="A0A916YAY9"/>
<accession>A0A916YAY9</accession>
<dbReference type="InterPro" id="IPR016795">
    <property type="entry name" value="UCP021697"/>
</dbReference>
<evidence type="ECO:0000313" key="8">
    <source>
        <dbReference type="EMBL" id="GGD37459.1"/>
    </source>
</evidence>
<evidence type="ECO:0000256" key="2">
    <source>
        <dbReference type="ARBA" id="ARBA00022475"/>
    </source>
</evidence>
<dbReference type="InterPro" id="IPR051791">
    <property type="entry name" value="Pra-immunoreactive"/>
</dbReference>
<proteinExistence type="predicted"/>
<dbReference type="RefSeq" id="WP_188711911.1">
    <property type="nucleotide sequence ID" value="NZ_BMHO01000001.1"/>
</dbReference>
<keyword evidence="9" id="KW-1185">Reference proteome</keyword>
<dbReference type="InterPro" id="IPR010432">
    <property type="entry name" value="RDD"/>
</dbReference>
<dbReference type="PANTHER" id="PTHR36115">
    <property type="entry name" value="PROLINE-RICH ANTIGEN HOMOLOG-RELATED"/>
    <property type="match status" value="1"/>
</dbReference>
<reference evidence="8" key="2">
    <citation type="submission" date="2020-09" db="EMBL/GenBank/DDBJ databases">
        <authorList>
            <person name="Sun Q."/>
            <person name="Zhou Y."/>
        </authorList>
    </citation>
    <scope>NUCLEOTIDE SEQUENCE</scope>
    <source>
        <strain evidence="8">CGMCC 1.15152</strain>
    </source>
</reference>
<reference evidence="8" key="1">
    <citation type="journal article" date="2014" name="Int. J. Syst. Evol. Microbiol.">
        <title>Complete genome sequence of Corynebacterium casei LMG S-19264T (=DSM 44701T), isolated from a smear-ripened cheese.</title>
        <authorList>
            <consortium name="US DOE Joint Genome Institute (JGI-PGF)"/>
            <person name="Walter F."/>
            <person name="Albersmeier A."/>
            <person name="Kalinowski J."/>
            <person name="Ruckert C."/>
        </authorList>
    </citation>
    <scope>NUCLEOTIDE SEQUENCE</scope>
    <source>
        <strain evidence="8">CGMCC 1.15152</strain>
    </source>
</reference>
<comment type="subcellular location">
    <subcellularLocation>
        <location evidence="1">Cell membrane</location>
        <topology evidence="1">Multi-pass membrane protein</topology>
    </subcellularLocation>
</comment>
<evidence type="ECO:0000256" key="5">
    <source>
        <dbReference type="ARBA" id="ARBA00023136"/>
    </source>
</evidence>
<dbReference type="Pfam" id="PF06271">
    <property type="entry name" value="RDD"/>
    <property type="match status" value="1"/>
</dbReference>